<dbReference type="InterPro" id="IPR011674">
    <property type="entry name" value="DUF1616"/>
</dbReference>
<dbReference type="EMBL" id="JAHQXF010000002">
    <property type="protein sequence ID" value="MBV0925206.1"/>
    <property type="molecule type" value="Genomic_DNA"/>
</dbReference>
<proteinExistence type="predicted"/>
<evidence type="ECO:0000259" key="1">
    <source>
        <dbReference type="Pfam" id="PF07760"/>
    </source>
</evidence>
<reference evidence="2 3" key="1">
    <citation type="submission" date="2021-06" db="EMBL/GenBank/DDBJ databases">
        <title>New haloarchaea isolates fom saline soil.</title>
        <authorList>
            <person name="Duran-Viseras A."/>
            <person name="Sanchez-Porro C.S."/>
            <person name="Ventosa A."/>
        </authorList>
    </citation>
    <scope>NUCLEOTIDE SEQUENCE [LARGE SCALE GENOMIC DNA]</scope>
    <source>
        <strain evidence="2 3">JCM 183640</strain>
    </source>
</reference>
<accession>A0A8J7YDH0</accession>
<comment type="caution">
    <text evidence="2">The sequence shown here is derived from an EMBL/GenBank/DDBJ whole genome shotgun (WGS) entry which is preliminary data.</text>
</comment>
<name>A0A8J7YDH0_9EURY</name>
<sequence length="159" mass="18523">MLNVLLIASLVFAIGSVGYVFLFPMQSEPFSELYLLTENESGHLVAEDYPRQIEQGESRELVVGIRNRERARTEYTVVVQMQEVRTVRNHTVVQNATKVRRFQTTLAPRERWHRPHTISPTTEGQLQLQYLLYKGAPRQPLNRSTAYREVHLQMNVTER</sequence>
<evidence type="ECO:0000313" key="2">
    <source>
        <dbReference type="EMBL" id="MBV0925206.1"/>
    </source>
</evidence>
<dbReference type="OrthoDB" id="82282at2157"/>
<dbReference type="AlphaFoldDB" id="A0A8J7YDH0"/>
<organism evidence="2 3">
    <name type="scientific">Haloarcula limicola</name>
    <dbReference type="NCBI Taxonomy" id="1429915"/>
    <lineage>
        <taxon>Archaea</taxon>
        <taxon>Methanobacteriati</taxon>
        <taxon>Methanobacteriota</taxon>
        <taxon>Stenosarchaea group</taxon>
        <taxon>Halobacteria</taxon>
        <taxon>Halobacteriales</taxon>
        <taxon>Haloarculaceae</taxon>
        <taxon>Haloarcula</taxon>
    </lineage>
</organism>
<gene>
    <name evidence="2" type="ORF">KTS45_13455</name>
</gene>
<dbReference type="Proteomes" id="UP000766550">
    <property type="component" value="Unassembled WGS sequence"/>
</dbReference>
<feature type="domain" description="DUF1616" evidence="1">
    <location>
        <begin position="1"/>
        <end position="155"/>
    </location>
</feature>
<keyword evidence="3" id="KW-1185">Reference proteome</keyword>
<protein>
    <submittedName>
        <fullName evidence="2">DUF1616 domain-containing protein</fullName>
    </submittedName>
</protein>
<evidence type="ECO:0000313" key="3">
    <source>
        <dbReference type="Proteomes" id="UP000766550"/>
    </source>
</evidence>
<dbReference type="Pfam" id="PF07760">
    <property type="entry name" value="DUF1616"/>
    <property type="match status" value="1"/>
</dbReference>